<feature type="transmembrane region" description="Helical" evidence="7">
    <location>
        <begin position="160"/>
        <end position="182"/>
    </location>
</feature>
<feature type="transmembrane region" description="Helical" evidence="7">
    <location>
        <begin position="96"/>
        <end position="119"/>
    </location>
</feature>
<dbReference type="Proteomes" id="UP001230289">
    <property type="component" value="Unassembled WGS sequence"/>
</dbReference>
<dbReference type="PANTHER" id="PTHR43744:SF8">
    <property type="entry name" value="SN-GLYCEROL-3-PHOSPHATE TRANSPORT SYSTEM PERMEASE PROTEIN UGPE"/>
    <property type="match status" value="1"/>
</dbReference>
<proteinExistence type="inferred from homology"/>
<feature type="transmembrane region" description="Helical" evidence="7">
    <location>
        <begin position="203"/>
        <end position="231"/>
    </location>
</feature>
<evidence type="ECO:0000256" key="7">
    <source>
        <dbReference type="RuleBase" id="RU363032"/>
    </source>
</evidence>
<organism evidence="9 10">
    <name type="scientific">Microbacterium capsulatum</name>
    <dbReference type="NCBI Taxonomy" id="3041921"/>
    <lineage>
        <taxon>Bacteria</taxon>
        <taxon>Bacillati</taxon>
        <taxon>Actinomycetota</taxon>
        <taxon>Actinomycetes</taxon>
        <taxon>Micrococcales</taxon>
        <taxon>Microbacteriaceae</taxon>
        <taxon>Microbacterium</taxon>
    </lineage>
</organism>
<dbReference type="RefSeq" id="WP_308489557.1">
    <property type="nucleotide sequence ID" value="NZ_JAVFCB010000006.1"/>
</dbReference>
<gene>
    <name evidence="9" type="ORF">RBR11_11885</name>
</gene>
<accession>A0ABU0XHM1</accession>
<protein>
    <submittedName>
        <fullName evidence="9">Carbohydrate ABC transporter permease</fullName>
    </submittedName>
</protein>
<dbReference type="InterPro" id="IPR035906">
    <property type="entry name" value="MetI-like_sf"/>
</dbReference>
<evidence type="ECO:0000256" key="5">
    <source>
        <dbReference type="ARBA" id="ARBA00022989"/>
    </source>
</evidence>
<comment type="similarity">
    <text evidence="7">Belongs to the binding-protein-dependent transport system permease family.</text>
</comment>
<evidence type="ECO:0000256" key="4">
    <source>
        <dbReference type="ARBA" id="ARBA00022692"/>
    </source>
</evidence>
<feature type="domain" description="ABC transmembrane type-1" evidence="8">
    <location>
        <begin position="96"/>
        <end position="284"/>
    </location>
</feature>
<keyword evidence="2 7" id="KW-0813">Transport</keyword>
<dbReference type="EMBL" id="JAVFCB010000006">
    <property type="protein sequence ID" value="MDQ4214614.1"/>
    <property type="molecule type" value="Genomic_DNA"/>
</dbReference>
<dbReference type="CDD" id="cd06261">
    <property type="entry name" value="TM_PBP2"/>
    <property type="match status" value="1"/>
</dbReference>
<evidence type="ECO:0000313" key="9">
    <source>
        <dbReference type="EMBL" id="MDQ4214614.1"/>
    </source>
</evidence>
<evidence type="ECO:0000256" key="6">
    <source>
        <dbReference type="ARBA" id="ARBA00023136"/>
    </source>
</evidence>
<sequence length="298" mass="32393">MAFVTVAAPAAVSGSVNRVQSKSEDLAVGSRRRGGVIVGHVVLALLALFSMFPVYWMFATALRSPDHALDQSLLPWPISFDNFAYVWKTIPIGSMLLNTFGMSVLLAGAQLLIAVLAAYGFAMWEFAGRKLLMFLFIGSWLVPFQVTMIPNYVLVSQMGLLGTVGGVVVPQLAGAFAVLLMVQHMRAFPRELLEASQLDGRSSWSTLWTVVVPNMKPALAALGIMAFISAWNEYLWPSLIMRQGDALIQVGVRSFLTAEGNNWGATMAAAGLACVPVLLIYVFLQRYVVDAFVRSGLK</sequence>
<feature type="transmembrane region" description="Helical" evidence="7">
    <location>
        <begin position="263"/>
        <end position="284"/>
    </location>
</feature>
<keyword evidence="4 7" id="KW-0812">Transmembrane</keyword>
<comment type="subcellular location">
    <subcellularLocation>
        <location evidence="1 7">Cell membrane</location>
        <topology evidence="1 7">Multi-pass membrane protein</topology>
    </subcellularLocation>
</comment>
<keyword evidence="5 7" id="KW-1133">Transmembrane helix</keyword>
<dbReference type="InterPro" id="IPR000515">
    <property type="entry name" value="MetI-like"/>
</dbReference>
<evidence type="ECO:0000256" key="1">
    <source>
        <dbReference type="ARBA" id="ARBA00004651"/>
    </source>
</evidence>
<evidence type="ECO:0000259" key="8">
    <source>
        <dbReference type="PROSITE" id="PS50928"/>
    </source>
</evidence>
<keyword evidence="6 7" id="KW-0472">Membrane</keyword>
<keyword evidence="3" id="KW-1003">Cell membrane</keyword>
<evidence type="ECO:0000313" key="10">
    <source>
        <dbReference type="Proteomes" id="UP001230289"/>
    </source>
</evidence>
<reference evidence="9 10" key="1">
    <citation type="submission" date="2023-08" db="EMBL/GenBank/DDBJ databases">
        <title>Microbacterium sp. nov., isolated from a waste landfill.</title>
        <authorList>
            <person name="Wen W."/>
        </authorList>
    </citation>
    <scope>NUCLEOTIDE SEQUENCE [LARGE SCALE GENOMIC DNA]</scope>
    <source>
        <strain evidence="9 10">ASV81</strain>
    </source>
</reference>
<dbReference type="Gene3D" id="1.10.3720.10">
    <property type="entry name" value="MetI-like"/>
    <property type="match status" value="1"/>
</dbReference>
<feature type="transmembrane region" description="Helical" evidence="7">
    <location>
        <begin position="131"/>
        <end position="154"/>
    </location>
</feature>
<keyword evidence="10" id="KW-1185">Reference proteome</keyword>
<feature type="transmembrane region" description="Helical" evidence="7">
    <location>
        <begin position="37"/>
        <end position="61"/>
    </location>
</feature>
<evidence type="ECO:0000256" key="2">
    <source>
        <dbReference type="ARBA" id="ARBA00022448"/>
    </source>
</evidence>
<dbReference type="PANTHER" id="PTHR43744">
    <property type="entry name" value="ABC TRANSPORTER PERMEASE PROTEIN MG189-RELATED-RELATED"/>
    <property type="match status" value="1"/>
</dbReference>
<name>A0ABU0XHM1_9MICO</name>
<evidence type="ECO:0000256" key="3">
    <source>
        <dbReference type="ARBA" id="ARBA00022475"/>
    </source>
</evidence>
<dbReference type="PROSITE" id="PS50928">
    <property type="entry name" value="ABC_TM1"/>
    <property type="match status" value="1"/>
</dbReference>
<comment type="caution">
    <text evidence="9">The sequence shown here is derived from an EMBL/GenBank/DDBJ whole genome shotgun (WGS) entry which is preliminary data.</text>
</comment>
<dbReference type="Pfam" id="PF00528">
    <property type="entry name" value="BPD_transp_1"/>
    <property type="match status" value="1"/>
</dbReference>
<dbReference type="SUPFAM" id="SSF161098">
    <property type="entry name" value="MetI-like"/>
    <property type="match status" value="1"/>
</dbReference>